<protein>
    <submittedName>
        <fullName evidence="4">Uncharacterized protein</fullName>
    </submittedName>
</protein>
<dbReference type="InterPro" id="IPR023213">
    <property type="entry name" value="CAT-like_dom_sf"/>
</dbReference>
<keyword evidence="3" id="KW-0012">Acyltransferase</keyword>
<dbReference type="eggNOG" id="ENOG502QSKU">
    <property type="taxonomic scope" value="Eukaryota"/>
</dbReference>
<dbReference type="Gene3D" id="3.30.559.10">
    <property type="entry name" value="Chloramphenicol acetyltransferase-like domain"/>
    <property type="match status" value="3"/>
</dbReference>
<name>B9RMK8_RICCO</name>
<dbReference type="PANTHER" id="PTHR31623">
    <property type="entry name" value="F21J9.9"/>
    <property type="match status" value="1"/>
</dbReference>
<dbReference type="Pfam" id="PF02458">
    <property type="entry name" value="Transferase"/>
    <property type="match status" value="1"/>
</dbReference>
<gene>
    <name evidence="4" type="ORF">RCOM_1081500</name>
</gene>
<accession>B9RMK8</accession>
<dbReference type="PANTHER" id="PTHR31623:SF17">
    <property type="entry name" value="F21J9.9"/>
    <property type="match status" value="1"/>
</dbReference>
<dbReference type="GO" id="GO:0016746">
    <property type="term" value="F:acyltransferase activity"/>
    <property type="evidence" value="ECO:0007669"/>
    <property type="project" value="UniProtKB-KW"/>
</dbReference>
<evidence type="ECO:0000256" key="1">
    <source>
        <dbReference type="ARBA" id="ARBA00009861"/>
    </source>
</evidence>
<proteinExistence type="inferred from homology"/>
<dbReference type="AlphaFoldDB" id="B9RMK8"/>
<dbReference type="STRING" id="3988.B9RMK8"/>
<organism evidence="4 5">
    <name type="scientific">Ricinus communis</name>
    <name type="common">Castor bean</name>
    <dbReference type="NCBI Taxonomy" id="3988"/>
    <lineage>
        <taxon>Eukaryota</taxon>
        <taxon>Viridiplantae</taxon>
        <taxon>Streptophyta</taxon>
        <taxon>Embryophyta</taxon>
        <taxon>Tracheophyta</taxon>
        <taxon>Spermatophyta</taxon>
        <taxon>Magnoliopsida</taxon>
        <taxon>eudicotyledons</taxon>
        <taxon>Gunneridae</taxon>
        <taxon>Pentapetalae</taxon>
        <taxon>rosids</taxon>
        <taxon>fabids</taxon>
        <taxon>Malpighiales</taxon>
        <taxon>Euphorbiaceae</taxon>
        <taxon>Acalyphoideae</taxon>
        <taxon>Acalypheae</taxon>
        <taxon>Ricinus</taxon>
    </lineage>
</organism>
<dbReference type="Proteomes" id="UP000008311">
    <property type="component" value="Unassembled WGS sequence"/>
</dbReference>
<comment type="similarity">
    <text evidence="1">Belongs to the plant acyltransferase family.</text>
</comment>
<keyword evidence="5" id="KW-1185">Reference proteome</keyword>
<evidence type="ECO:0000313" key="5">
    <source>
        <dbReference type="Proteomes" id="UP000008311"/>
    </source>
</evidence>
<evidence type="ECO:0000256" key="2">
    <source>
        <dbReference type="ARBA" id="ARBA00022679"/>
    </source>
</evidence>
<dbReference type="EMBL" id="EQ973789">
    <property type="protein sequence ID" value="EEF47531.1"/>
    <property type="molecule type" value="Genomic_DNA"/>
</dbReference>
<dbReference type="InParanoid" id="B9RMK8"/>
<sequence length="258" mass="28943">MEVELEFISNELIKPSSPTPNHLRHLRHLQLSFLDQIQIPVWMPLSYFSPKNPTLTTQKMQPIKEISIKDFNLILSFCCSSKLSTLGLSSDANPSDNNKFIPLPLDDGKDFAAFFQITFFKCGGLAISLAMSHKLGDALSKLIFFNCWAAISRGDNDTNILNIPPFVQPPSFHPKPFLGLSFRIGLRKIKLSPRVWLQPVKGIEALAAFTWSRFMAATQANKPDNKHYLVVHAVNLLPRTEPPLSNLYLGNITRIATA</sequence>
<evidence type="ECO:0000313" key="4">
    <source>
        <dbReference type="EMBL" id="EEF47531.1"/>
    </source>
</evidence>
<evidence type="ECO:0000256" key="3">
    <source>
        <dbReference type="ARBA" id="ARBA00023315"/>
    </source>
</evidence>
<reference evidence="5" key="1">
    <citation type="journal article" date="2010" name="Nat. Biotechnol.">
        <title>Draft genome sequence of the oilseed species Ricinus communis.</title>
        <authorList>
            <person name="Chan A.P."/>
            <person name="Crabtree J."/>
            <person name="Zhao Q."/>
            <person name="Lorenzi H."/>
            <person name="Orvis J."/>
            <person name="Puiu D."/>
            <person name="Melake-Berhan A."/>
            <person name="Jones K.M."/>
            <person name="Redman J."/>
            <person name="Chen G."/>
            <person name="Cahoon E.B."/>
            <person name="Gedil M."/>
            <person name="Stanke M."/>
            <person name="Haas B.J."/>
            <person name="Wortman J.R."/>
            <person name="Fraser-Liggett C.M."/>
            <person name="Ravel J."/>
            <person name="Rabinowicz P.D."/>
        </authorList>
    </citation>
    <scope>NUCLEOTIDE SEQUENCE [LARGE SCALE GENOMIC DNA]</scope>
    <source>
        <strain evidence="5">cv. Hale</strain>
    </source>
</reference>
<keyword evidence="2" id="KW-0808">Transferase</keyword>